<protein>
    <recommendedName>
        <fullName evidence="5">Luciferase-like domain-containing protein</fullName>
    </recommendedName>
</protein>
<organism evidence="6">
    <name type="scientific">marine metagenome</name>
    <dbReference type="NCBI Taxonomy" id="408172"/>
    <lineage>
        <taxon>unclassified sequences</taxon>
        <taxon>metagenomes</taxon>
        <taxon>ecological metagenomes</taxon>
    </lineage>
</organism>
<evidence type="ECO:0000313" key="6">
    <source>
        <dbReference type="EMBL" id="SVC18641.1"/>
    </source>
</evidence>
<dbReference type="InterPro" id="IPR019921">
    <property type="entry name" value="Lucif-like_OxRdtase_Rv2161c"/>
</dbReference>
<dbReference type="NCBIfam" id="TIGR03619">
    <property type="entry name" value="F420_Rv2161c"/>
    <property type="match status" value="1"/>
</dbReference>
<reference evidence="6" key="1">
    <citation type="submission" date="2018-05" db="EMBL/GenBank/DDBJ databases">
        <authorList>
            <person name="Lanie J.A."/>
            <person name="Ng W.-L."/>
            <person name="Kazmierczak K.M."/>
            <person name="Andrzejewski T.M."/>
            <person name="Davidsen T.M."/>
            <person name="Wayne K.J."/>
            <person name="Tettelin H."/>
            <person name="Glass J.I."/>
            <person name="Rusch D."/>
            <person name="Podicherti R."/>
            <person name="Tsui H.-C.T."/>
            <person name="Winkler M.E."/>
        </authorList>
    </citation>
    <scope>NUCLEOTIDE SEQUENCE</scope>
</reference>
<dbReference type="AlphaFoldDB" id="A0A382K7J1"/>
<dbReference type="PANTHER" id="PTHR42847:SF4">
    <property type="entry name" value="ALKANESULFONATE MONOOXYGENASE-RELATED"/>
    <property type="match status" value="1"/>
</dbReference>
<dbReference type="InterPro" id="IPR011251">
    <property type="entry name" value="Luciferase-like_dom"/>
</dbReference>
<accession>A0A382K7J1</accession>
<keyword evidence="4" id="KW-0503">Monooxygenase</keyword>
<dbReference type="SUPFAM" id="SSF51679">
    <property type="entry name" value="Bacterial luciferase-like"/>
    <property type="match status" value="1"/>
</dbReference>
<sequence>FVPQGFATPHEVVDVVVRAEEFGFNAVWATDFFSPVASSGVITEPPPNWLEALITLSYAAARTSKIKLGTGVLMLPYRDPTVLAKQVATLDHLSNGRLLLGIGLGAYRGEFAAVRAHQASAHRGNMLDEYLELLIRLLDDNEAAVSLAGEYVSVEGVAMHPKPLQQPLPIYLPARGDHAYKRIARWGLMPMVPCANPTASIEALRPFMEAAGQDMDALDIIVEGELHIGPTQEDAVKGYQHTTMGNFRTARCPPKARKSVETITGANWVGTVDHIVEKLSALREQGFRHFNILHIAADTVAERLEQMQLFAEEIMPRVRT</sequence>
<keyword evidence="1" id="KW-0285">Flavoprotein</keyword>
<dbReference type="GO" id="GO:0008726">
    <property type="term" value="F:alkanesulfonate monooxygenase activity"/>
    <property type="evidence" value="ECO:0007669"/>
    <property type="project" value="TreeGrafter"/>
</dbReference>
<evidence type="ECO:0000256" key="2">
    <source>
        <dbReference type="ARBA" id="ARBA00022643"/>
    </source>
</evidence>
<keyword evidence="3" id="KW-0560">Oxidoreductase</keyword>
<dbReference type="Pfam" id="PF00296">
    <property type="entry name" value="Bac_luciferase"/>
    <property type="match status" value="1"/>
</dbReference>
<proteinExistence type="predicted"/>
<gene>
    <name evidence="6" type="ORF">METZ01_LOCUS271495</name>
</gene>
<dbReference type="GO" id="GO:0046306">
    <property type="term" value="P:alkanesulfonate catabolic process"/>
    <property type="evidence" value="ECO:0007669"/>
    <property type="project" value="TreeGrafter"/>
</dbReference>
<evidence type="ECO:0000259" key="5">
    <source>
        <dbReference type="Pfam" id="PF00296"/>
    </source>
</evidence>
<dbReference type="InterPro" id="IPR036661">
    <property type="entry name" value="Luciferase-like_sf"/>
</dbReference>
<feature type="domain" description="Luciferase-like" evidence="5">
    <location>
        <begin position="8"/>
        <end position="288"/>
    </location>
</feature>
<dbReference type="InterPro" id="IPR050172">
    <property type="entry name" value="SsuD_RutA_monooxygenase"/>
</dbReference>
<dbReference type="EMBL" id="UINC01078001">
    <property type="protein sequence ID" value="SVC18641.1"/>
    <property type="molecule type" value="Genomic_DNA"/>
</dbReference>
<name>A0A382K7J1_9ZZZZ</name>
<evidence type="ECO:0000256" key="4">
    <source>
        <dbReference type="ARBA" id="ARBA00023033"/>
    </source>
</evidence>
<feature type="non-terminal residue" evidence="6">
    <location>
        <position position="1"/>
    </location>
</feature>
<evidence type="ECO:0000256" key="1">
    <source>
        <dbReference type="ARBA" id="ARBA00022630"/>
    </source>
</evidence>
<dbReference type="PANTHER" id="PTHR42847">
    <property type="entry name" value="ALKANESULFONATE MONOOXYGENASE"/>
    <property type="match status" value="1"/>
</dbReference>
<evidence type="ECO:0000256" key="3">
    <source>
        <dbReference type="ARBA" id="ARBA00023002"/>
    </source>
</evidence>
<dbReference type="Gene3D" id="3.20.20.30">
    <property type="entry name" value="Luciferase-like domain"/>
    <property type="match status" value="1"/>
</dbReference>
<keyword evidence="2" id="KW-0288">FMN</keyword>